<dbReference type="CDD" id="cd02440">
    <property type="entry name" value="AdoMet_MTases"/>
    <property type="match status" value="1"/>
</dbReference>
<evidence type="ECO:0000259" key="1">
    <source>
        <dbReference type="Pfam" id="PF08241"/>
    </source>
</evidence>
<feature type="domain" description="Methyltransferase type 11" evidence="1">
    <location>
        <begin position="62"/>
        <end position="155"/>
    </location>
</feature>
<gene>
    <name evidence="2" type="ORF">P8A18_19535</name>
</gene>
<dbReference type="GO" id="GO:0008168">
    <property type="term" value="F:methyltransferase activity"/>
    <property type="evidence" value="ECO:0007669"/>
    <property type="project" value="UniProtKB-KW"/>
</dbReference>
<dbReference type="RefSeq" id="WP_306056176.1">
    <property type="nucleotide sequence ID" value="NZ_CP120997.1"/>
</dbReference>
<dbReference type="EMBL" id="CP120997">
    <property type="protein sequence ID" value="WLQ35477.1"/>
    <property type="molecule type" value="Genomic_DNA"/>
</dbReference>
<reference evidence="2 3" key="1">
    <citation type="submission" date="2023-03" db="EMBL/GenBank/DDBJ databases">
        <title>Isolation and description of six Streptomyces strains from soil environments, able to metabolize different microbial glucans.</title>
        <authorList>
            <person name="Widen T."/>
            <person name="Larsbrink J."/>
        </authorList>
    </citation>
    <scope>NUCLEOTIDE SEQUENCE [LARGE SCALE GENOMIC DNA]</scope>
    <source>
        <strain evidence="2 3">Mut1</strain>
    </source>
</reference>
<keyword evidence="2" id="KW-0808">Transferase</keyword>
<dbReference type="GO" id="GO:0032259">
    <property type="term" value="P:methylation"/>
    <property type="evidence" value="ECO:0007669"/>
    <property type="project" value="UniProtKB-KW"/>
</dbReference>
<keyword evidence="2" id="KW-0489">Methyltransferase</keyword>
<protein>
    <submittedName>
        <fullName evidence="2">Class I SAM-dependent methyltransferase</fullName>
    </submittedName>
</protein>
<dbReference type="PANTHER" id="PTHR42912">
    <property type="entry name" value="METHYLTRANSFERASE"/>
    <property type="match status" value="1"/>
</dbReference>
<dbReference type="Pfam" id="PF08241">
    <property type="entry name" value="Methyltransf_11"/>
    <property type="match status" value="1"/>
</dbReference>
<keyword evidence="3" id="KW-1185">Reference proteome</keyword>
<sequence length="285" mass="30258">MTTSPATSRPAADATAAEDFLRTFHNRTPGLQSAGVEAARTPEGPTSYQVLAGHVAGARRVLDLGCADGALLELLAGQGAESLAGIDLSAGELALARRRPALAHADLREGRAQRLPFADASFDAVVSHMALMLMADVEQVAREAARVLVPGGKLAVTVGGGPVEGEAMELFLTLARPYFRAAPVERHMPRLGDRRCRTREGLDEILAPAGFAPVSWEPVTLDMGGTPAEVWESVTGVLYDMTVLDRDRTEELREEFIQSSAPLVTPEGRLPCGRRVVTVTAATGR</sequence>
<dbReference type="InterPro" id="IPR050508">
    <property type="entry name" value="Methyltransf_Superfamily"/>
</dbReference>
<dbReference type="SUPFAM" id="SSF53335">
    <property type="entry name" value="S-adenosyl-L-methionine-dependent methyltransferases"/>
    <property type="match status" value="1"/>
</dbReference>
<dbReference type="InterPro" id="IPR013216">
    <property type="entry name" value="Methyltransf_11"/>
</dbReference>
<dbReference type="Gene3D" id="3.40.50.150">
    <property type="entry name" value="Vaccinia Virus protein VP39"/>
    <property type="match status" value="1"/>
</dbReference>
<dbReference type="Proteomes" id="UP001239522">
    <property type="component" value="Chromosome"/>
</dbReference>
<name>A0ABY9HLS9_9ACTN</name>
<proteinExistence type="predicted"/>
<evidence type="ECO:0000313" key="3">
    <source>
        <dbReference type="Proteomes" id="UP001239522"/>
    </source>
</evidence>
<accession>A0ABY9HLS9</accession>
<evidence type="ECO:0000313" key="2">
    <source>
        <dbReference type="EMBL" id="WLQ35477.1"/>
    </source>
</evidence>
<organism evidence="2 3">
    <name type="scientific">Streptomyces castrisilvae</name>
    <dbReference type="NCBI Taxonomy" id="3033811"/>
    <lineage>
        <taxon>Bacteria</taxon>
        <taxon>Bacillati</taxon>
        <taxon>Actinomycetota</taxon>
        <taxon>Actinomycetes</taxon>
        <taxon>Kitasatosporales</taxon>
        <taxon>Streptomycetaceae</taxon>
        <taxon>Streptomyces</taxon>
    </lineage>
</organism>
<dbReference type="InterPro" id="IPR029063">
    <property type="entry name" value="SAM-dependent_MTases_sf"/>
</dbReference>